<gene>
    <name evidence="2" type="ORF">OsI_33595</name>
</gene>
<evidence type="ECO:0000313" key="2">
    <source>
        <dbReference type="EMBL" id="EEC66954.1"/>
    </source>
</evidence>
<dbReference type="HOGENOM" id="CLU_1263338_0_0_1"/>
<sequence length="219" mass="24189">MSASLSPSLARRPSGARVRRLLPPSPNSRSPDPASTSLEDADPATAGVRGHLPRLLTVSRRRLPPDPTSTNLGDTDPAAAASPANRPPTAGVLGHLPRLLTASRRIRPQQIWRTQIWRQPPPPPTASVRSHLPRLLTASRRRLPPPPPTNGRIWWTSAASIPNCWCLLLVPPTAGVLHISFTHKRRHHFQLGWLYSLLIFIAKFQIRLYLDCLCGFVVC</sequence>
<evidence type="ECO:0000313" key="3">
    <source>
        <dbReference type="Proteomes" id="UP000007015"/>
    </source>
</evidence>
<reference evidence="2 3" key="1">
    <citation type="journal article" date="2005" name="PLoS Biol.">
        <title>The genomes of Oryza sativa: a history of duplications.</title>
        <authorList>
            <person name="Yu J."/>
            <person name="Wang J."/>
            <person name="Lin W."/>
            <person name="Li S."/>
            <person name="Li H."/>
            <person name="Zhou J."/>
            <person name="Ni P."/>
            <person name="Dong W."/>
            <person name="Hu S."/>
            <person name="Zeng C."/>
            <person name="Zhang J."/>
            <person name="Zhang Y."/>
            <person name="Li R."/>
            <person name="Xu Z."/>
            <person name="Li S."/>
            <person name="Li X."/>
            <person name="Zheng H."/>
            <person name="Cong L."/>
            <person name="Lin L."/>
            <person name="Yin J."/>
            <person name="Geng J."/>
            <person name="Li G."/>
            <person name="Shi J."/>
            <person name="Liu J."/>
            <person name="Lv H."/>
            <person name="Li J."/>
            <person name="Wang J."/>
            <person name="Deng Y."/>
            <person name="Ran L."/>
            <person name="Shi X."/>
            <person name="Wang X."/>
            <person name="Wu Q."/>
            <person name="Li C."/>
            <person name="Ren X."/>
            <person name="Wang J."/>
            <person name="Wang X."/>
            <person name="Li D."/>
            <person name="Liu D."/>
            <person name="Zhang X."/>
            <person name="Ji Z."/>
            <person name="Zhao W."/>
            <person name="Sun Y."/>
            <person name="Zhang Z."/>
            <person name="Bao J."/>
            <person name="Han Y."/>
            <person name="Dong L."/>
            <person name="Ji J."/>
            <person name="Chen P."/>
            <person name="Wu S."/>
            <person name="Liu J."/>
            <person name="Xiao Y."/>
            <person name="Bu D."/>
            <person name="Tan J."/>
            <person name="Yang L."/>
            <person name="Ye C."/>
            <person name="Zhang J."/>
            <person name="Xu J."/>
            <person name="Zhou Y."/>
            <person name="Yu Y."/>
            <person name="Zhang B."/>
            <person name="Zhuang S."/>
            <person name="Wei H."/>
            <person name="Liu B."/>
            <person name="Lei M."/>
            <person name="Yu H."/>
            <person name="Li Y."/>
            <person name="Xu H."/>
            <person name="Wei S."/>
            <person name="He X."/>
            <person name="Fang L."/>
            <person name="Zhang Z."/>
            <person name="Zhang Y."/>
            <person name="Huang X."/>
            <person name="Su Z."/>
            <person name="Tong W."/>
            <person name="Li J."/>
            <person name="Tong Z."/>
            <person name="Li S."/>
            <person name="Ye J."/>
            <person name="Wang L."/>
            <person name="Fang L."/>
            <person name="Lei T."/>
            <person name="Chen C."/>
            <person name="Chen H."/>
            <person name="Xu Z."/>
            <person name="Li H."/>
            <person name="Huang H."/>
            <person name="Zhang F."/>
            <person name="Xu H."/>
            <person name="Li N."/>
            <person name="Zhao C."/>
            <person name="Li S."/>
            <person name="Dong L."/>
            <person name="Huang Y."/>
            <person name="Li L."/>
            <person name="Xi Y."/>
            <person name="Qi Q."/>
            <person name="Li W."/>
            <person name="Zhang B."/>
            <person name="Hu W."/>
            <person name="Zhang Y."/>
            <person name="Tian X."/>
            <person name="Jiao Y."/>
            <person name="Liang X."/>
            <person name="Jin J."/>
            <person name="Gao L."/>
            <person name="Zheng W."/>
            <person name="Hao B."/>
            <person name="Liu S."/>
            <person name="Wang W."/>
            <person name="Yuan L."/>
            <person name="Cao M."/>
            <person name="McDermott J."/>
            <person name="Samudrala R."/>
            <person name="Wang J."/>
            <person name="Wong G.K."/>
            <person name="Yang H."/>
        </authorList>
    </citation>
    <scope>NUCLEOTIDE SEQUENCE [LARGE SCALE GENOMIC DNA]</scope>
    <source>
        <strain evidence="3">cv. 93-11</strain>
    </source>
</reference>
<evidence type="ECO:0000256" key="1">
    <source>
        <dbReference type="SAM" id="MobiDB-lite"/>
    </source>
</evidence>
<accession>B8BGV2</accession>
<feature type="region of interest" description="Disordered" evidence="1">
    <location>
        <begin position="1"/>
        <end position="96"/>
    </location>
</feature>
<dbReference type="Proteomes" id="UP000007015">
    <property type="component" value="Chromosome 10"/>
</dbReference>
<feature type="compositionally biased region" description="Low complexity" evidence="1">
    <location>
        <begin position="77"/>
        <end position="90"/>
    </location>
</feature>
<protein>
    <submittedName>
        <fullName evidence="2">Uncharacterized protein</fullName>
    </submittedName>
</protein>
<proteinExistence type="predicted"/>
<dbReference type="EMBL" id="CM000135">
    <property type="protein sequence ID" value="EEC66954.1"/>
    <property type="molecule type" value="Genomic_DNA"/>
</dbReference>
<organism evidence="2 3">
    <name type="scientific">Oryza sativa subsp. indica</name>
    <name type="common">Rice</name>
    <dbReference type="NCBI Taxonomy" id="39946"/>
    <lineage>
        <taxon>Eukaryota</taxon>
        <taxon>Viridiplantae</taxon>
        <taxon>Streptophyta</taxon>
        <taxon>Embryophyta</taxon>
        <taxon>Tracheophyta</taxon>
        <taxon>Spermatophyta</taxon>
        <taxon>Magnoliopsida</taxon>
        <taxon>Liliopsida</taxon>
        <taxon>Poales</taxon>
        <taxon>Poaceae</taxon>
        <taxon>BOP clade</taxon>
        <taxon>Oryzoideae</taxon>
        <taxon>Oryzeae</taxon>
        <taxon>Oryzinae</taxon>
        <taxon>Oryza</taxon>
        <taxon>Oryza sativa</taxon>
    </lineage>
</organism>
<dbReference type="AlphaFoldDB" id="B8BGV2"/>
<dbReference type="Gramene" id="BGIOSGA032926-TA">
    <property type="protein sequence ID" value="BGIOSGA032926-PA"/>
    <property type="gene ID" value="BGIOSGA032926"/>
</dbReference>
<keyword evidence="3" id="KW-1185">Reference proteome</keyword>
<name>B8BGV2_ORYSI</name>